<evidence type="ECO:0000256" key="11">
    <source>
        <dbReference type="ARBA" id="ARBA00023004"/>
    </source>
</evidence>
<evidence type="ECO:0000256" key="5">
    <source>
        <dbReference type="ARBA" id="ARBA00010617"/>
    </source>
</evidence>
<reference evidence="16" key="1">
    <citation type="journal article" date="2020" name="G3 (Bethesda)">
        <title>High-Quality Assemblies for Three Invasive Social Wasps from the &lt;i&gt;Vespula&lt;/i&gt; Genus.</title>
        <authorList>
            <person name="Harrop T.W.R."/>
            <person name="Guhlin J."/>
            <person name="McLaughlin G.M."/>
            <person name="Permina E."/>
            <person name="Stockwell P."/>
            <person name="Gilligan J."/>
            <person name="Le Lec M.F."/>
            <person name="Gruber M.A.M."/>
            <person name="Quinn O."/>
            <person name="Lovegrove M."/>
            <person name="Duncan E.J."/>
            <person name="Remnant E.J."/>
            <person name="Van Eeckhoven J."/>
            <person name="Graham B."/>
            <person name="Knapp R.A."/>
            <person name="Langford K.W."/>
            <person name="Kronenberg Z."/>
            <person name="Press M.O."/>
            <person name="Eacker S.M."/>
            <person name="Wilson-Rankin E.E."/>
            <person name="Purcell J."/>
            <person name="Lester P.J."/>
            <person name="Dearden P.K."/>
        </authorList>
    </citation>
    <scope>NUCLEOTIDE SEQUENCE</scope>
    <source>
        <strain evidence="16">Linc-1</strain>
    </source>
</reference>
<organism evidence="16 17">
    <name type="scientific">Vespula germanica</name>
    <name type="common">German yellow jacket</name>
    <name type="synonym">Paravespula germanica</name>
    <dbReference type="NCBI Taxonomy" id="30212"/>
    <lineage>
        <taxon>Eukaryota</taxon>
        <taxon>Metazoa</taxon>
        <taxon>Ecdysozoa</taxon>
        <taxon>Arthropoda</taxon>
        <taxon>Hexapoda</taxon>
        <taxon>Insecta</taxon>
        <taxon>Pterygota</taxon>
        <taxon>Neoptera</taxon>
        <taxon>Endopterygota</taxon>
        <taxon>Hymenoptera</taxon>
        <taxon>Apocrita</taxon>
        <taxon>Aculeata</taxon>
        <taxon>Vespoidea</taxon>
        <taxon>Vespidae</taxon>
        <taxon>Vespinae</taxon>
        <taxon>Vespula</taxon>
    </lineage>
</organism>
<dbReference type="EMBL" id="JACSDZ010000019">
    <property type="protein sequence ID" value="KAF7383152.1"/>
    <property type="molecule type" value="Genomic_DNA"/>
</dbReference>
<keyword evidence="6 14" id="KW-0349">Heme</keyword>
<evidence type="ECO:0000256" key="4">
    <source>
        <dbReference type="ARBA" id="ARBA00004406"/>
    </source>
</evidence>
<evidence type="ECO:0000256" key="15">
    <source>
        <dbReference type="RuleBase" id="RU000461"/>
    </source>
</evidence>
<dbReference type="InterPro" id="IPR050196">
    <property type="entry name" value="Cytochrome_P450_Monoox"/>
</dbReference>
<dbReference type="InterPro" id="IPR036396">
    <property type="entry name" value="Cyt_P450_sf"/>
</dbReference>
<dbReference type="InterPro" id="IPR001128">
    <property type="entry name" value="Cyt_P450"/>
</dbReference>
<sequence>MKLLERVIKETLLLYAVVAIIARKVTQDAEGQKAGVHKKVLFNYNFHRNEKHWAQPLVLDPDRFLPGRHSSSNFFPFSCGCRNCIGQKLEMIIIEMTIIIAILIRKFIIKMDKPIEIAEIGVELNLSLKLTESIKLKFEKEGNVAENHANDMIFCETSKQQRKSKFHDTLSRSEEFQMDFYHTNTLQKINIDPEENDSSDILVVVSSLPPETNKKTKKPHR</sequence>
<dbReference type="GO" id="GO:0005506">
    <property type="term" value="F:iron ion binding"/>
    <property type="evidence" value="ECO:0007669"/>
    <property type="project" value="InterPro"/>
</dbReference>
<keyword evidence="9" id="KW-0492">Microsome</keyword>
<evidence type="ECO:0000256" key="8">
    <source>
        <dbReference type="ARBA" id="ARBA00022824"/>
    </source>
</evidence>
<comment type="function">
    <text evidence="2">May be involved in the metabolism of insect hormones and in the breakdown of synthetic insecticides.</text>
</comment>
<dbReference type="SUPFAM" id="SSF48264">
    <property type="entry name" value="Cytochrome P450"/>
    <property type="match status" value="1"/>
</dbReference>
<dbReference type="Gene3D" id="1.10.630.10">
    <property type="entry name" value="Cytochrome P450"/>
    <property type="match status" value="1"/>
</dbReference>
<protein>
    <submittedName>
        <fullName evidence="16">Uncharacterized protein</fullName>
    </submittedName>
</protein>
<evidence type="ECO:0000256" key="9">
    <source>
        <dbReference type="ARBA" id="ARBA00022848"/>
    </source>
</evidence>
<name>A0A834J834_VESGE</name>
<evidence type="ECO:0000256" key="12">
    <source>
        <dbReference type="ARBA" id="ARBA00023033"/>
    </source>
</evidence>
<dbReference type="GO" id="GO:0005789">
    <property type="term" value="C:endoplasmic reticulum membrane"/>
    <property type="evidence" value="ECO:0007669"/>
    <property type="project" value="UniProtKB-SubCell"/>
</dbReference>
<keyword evidence="10 15" id="KW-0560">Oxidoreductase</keyword>
<comment type="subcellular location">
    <subcellularLocation>
        <location evidence="4">Endoplasmic reticulum membrane</location>
        <topology evidence="4">Peripheral membrane protein</topology>
    </subcellularLocation>
    <subcellularLocation>
        <location evidence="3">Microsome membrane</location>
        <topology evidence="3">Peripheral membrane protein</topology>
    </subcellularLocation>
</comment>
<accession>A0A834J834</accession>
<evidence type="ECO:0000256" key="7">
    <source>
        <dbReference type="ARBA" id="ARBA00022723"/>
    </source>
</evidence>
<dbReference type="PANTHER" id="PTHR24291">
    <property type="entry name" value="CYTOCHROME P450 FAMILY 4"/>
    <property type="match status" value="1"/>
</dbReference>
<evidence type="ECO:0000256" key="10">
    <source>
        <dbReference type="ARBA" id="ARBA00023002"/>
    </source>
</evidence>
<evidence type="ECO:0000256" key="2">
    <source>
        <dbReference type="ARBA" id="ARBA00003690"/>
    </source>
</evidence>
<dbReference type="GO" id="GO:0004497">
    <property type="term" value="F:monooxygenase activity"/>
    <property type="evidence" value="ECO:0007669"/>
    <property type="project" value="UniProtKB-KW"/>
</dbReference>
<evidence type="ECO:0000256" key="6">
    <source>
        <dbReference type="ARBA" id="ARBA00022617"/>
    </source>
</evidence>
<dbReference type="GO" id="GO:0016705">
    <property type="term" value="F:oxidoreductase activity, acting on paired donors, with incorporation or reduction of molecular oxygen"/>
    <property type="evidence" value="ECO:0007669"/>
    <property type="project" value="InterPro"/>
</dbReference>
<dbReference type="Proteomes" id="UP000617340">
    <property type="component" value="Unassembled WGS sequence"/>
</dbReference>
<comment type="caution">
    <text evidence="16">The sequence shown here is derived from an EMBL/GenBank/DDBJ whole genome shotgun (WGS) entry which is preliminary data.</text>
</comment>
<gene>
    <name evidence="16" type="ORF">HZH68_015001</name>
</gene>
<dbReference type="Pfam" id="PF00067">
    <property type="entry name" value="p450"/>
    <property type="match status" value="1"/>
</dbReference>
<keyword evidence="11 14" id="KW-0408">Iron</keyword>
<dbReference type="InterPro" id="IPR002403">
    <property type="entry name" value="Cyt_P450_E_grp-IV"/>
</dbReference>
<feature type="binding site" description="axial binding residue" evidence="14">
    <location>
        <position position="84"/>
    </location>
    <ligand>
        <name>heme</name>
        <dbReference type="ChEBI" id="CHEBI:30413"/>
    </ligand>
    <ligandPart>
        <name>Fe</name>
        <dbReference type="ChEBI" id="CHEBI:18248"/>
    </ligandPart>
</feature>
<evidence type="ECO:0000313" key="17">
    <source>
        <dbReference type="Proteomes" id="UP000617340"/>
    </source>
</evidence>
<keyword evidence="17" id="KW-1185">Reference proteome</keyword>
<keyword evidence="8" id="KW-0256">Endoplasmic reticulum</keyword>
<evidence type="ECO:0000256" key="3">
    <source>
        <dbReference type="ARBA" id="ARBA00004174"/>
    </source>
</evidence>
<proteinExistence type="inferred from homology"/>
<dbReference type="PRINTS" id="PR00465">
    <property type="entry name" value="EP450IV"/>
</dbReference>
<comment type="similarity">
    <text evidence="5 15">Belongs to the cytochrome P450 family.</text>
</comment>
<evidence type="ECO:0000256" key="14">
    <source>
        <dbReference type="PIRSR" id="PIRSR602403-1"/>
    </source>
</evidence>
<evidence type="ECO:0000313" key="16">
    <source>
        <dbReference type="EMBL" id="KAF7383152.1"/>
    </source>
</evidence>
<dbReference type="GO" id="GO:0020037">
    <property type="term" value="F:heme binding"/>
    <property type="evidence" value="ECO:0007669"/>
    <property type="project" value="InterPro"/>
</dbReference>
<keyword evidence="7 14" id="KW-0479">Metal-binding</keyword>
<dbReference type="InterPro" id="IPR017972">
    <property type="entry name" value="Cyt_P450_CS"/>
</dbReference>
<evidence type="ECO:0000256" key="13">
    <source>
        <dbReference type="ARBA" id="ARBA00023136"/>
    </source>
</evidence>
<comment type="cofactor">
    <cofactor evidence="1 14">
        <name>heme</name>
        <dbReference type="ChEBI" id="CHEBI:30413"/>
    </cofactor>
</comment>
<dbReference type="PROSITE" id="PS00086">
    <property type="entry name" value="CYTOCHROME_P450"/>
    <property type="match status" value="1"/>
</dbReference>
<keyword evidence="12 15" id="KW-0503">Monooxygenase</keyword>
<dbReference type="AlphaFoldDB" id="A0A834J834"/>
<dbReference type="PANTHER" id="PTHR24291:SF189">
    <property type="entry name" value="CYTOCHROME P450 4C3-RELATED"/>
    <property type="match status" value="1"/>
</dbReference>
<keyword evidence="13" id="KW-0472">Membrane</keyword>
<evidence type="ECO:0000256" key="1">
    <source>
        <dbReference type="ARBA" id="ARBA00001971"/>
    </source>
</evidence>